<dbReference type="Proteomes" id="UP000605846">
    <property type="component" value="Unassembled WGS sequence"/>
</dbReference>
<comment type="caution">
    <text evidence="1">The sequence shown here is derived from an EMBL/GenBank/DDBJ whole genome shotgun (WGS) entry which is preliminary data.</text>
</comment>
<dbReference type="AlphaFoldDB" id="A0A8H7BIL6"/>
<proteinExistence type="predicted"/>
<evidence type="ECO:0000313" key="2">
    <source>
        <dbReference type="Proteomes" id="UP000605846"/>
    </source>
</evidence>
<reference evidence="1" key="1">
    <citation type="submission" date="2020-01" db="EMBL/GenBank/DDBJ databases">
        <title>Genome Sequencing of Three Apophysomyces-Like Fungal Strains Confirms a Novel Fungal Genus in the Mucoromycota with divergent Burkholderia-like Endosymbiotic Bacteria.</title>
        <authorList>
            <person name="Stajich J.E."/>
            <person name="Macias A.M."/>
            <person name="Carter-House D."/>
            <person name="Lovett B."/>
            <person name="Kasson L.R."/>
            <person name="Berry K."/>
            <person name="Grigoriev I."/>
            <person name="Chang Y."/>
            <person name="Spatafora J."/>
            <person name="Kasson M.T."/>
        </authorList>
    </citation>
    <scope>NUCLEOTIDE SEQUENCE</scope>
    <source>
        <strain evidence="1">NRRL A-21654</strain>
    </source>
</reference>
<gene>
    <name evidence="1" type="ORF">EC973_004144</name>
</gene>
<sequence>MNISAFNLTVTCASTVAEQLMVVLNPKLMVNHGVIYKNYYPVVWHILDFPVGSQPIQISYDSTLTAVLQEITEDNIVNAAVYMPVTKENNKFNIVEVDNLYDLQAQGKVNPGSAASIYNNVSGEAFDVGLGDSTGRSYFTMNIQGNEDINFTFDAEFAIVPVGETVQDQGKMVTGTVHRPWFSFKITDLTSDNIGFTFDGENLSNVTGIAMIVHHTDDEEVFG</sequence>
<dbReference type="EMBL" id="JABAYA010000236">
    <property type="protein sequence ID" value="KAF7721771.1"/>
    <property type="molecule type" value="Genomic_DNA"/>
</dbReference>
<evidence type="ECO:0000313" key="1">
    <source>
        <dbReference type="EMBL" id="KAF7721771.1"/>
    </source>
</evidence>
<name>A0A8H7BIL6_9FUNG</name>
<protein>
    <submittedName>
        <fullName evidence="1">Uncharacterized protein</fullName>
    </submittedName>
</protein>
<accession>A0A8H7BIL6</accession>
<keyword evidence="2" id="KW-1185">Reference proteome</keyword>
<organism evidence="1 2">
    <name type="scientific">Apophysomyces ossiformis</name>
    <dbReference type="NCBI Taxonomy" id="679940"/>
    <lineage>
        <taxon>Eukaryota</taxon>
        <taxon>Fungi</taxon>
        <taxon>Fungi incertae sedis</taxon>
        <taxon>Mucoromycota</taxon>
        <taxon>Mucoromycotina</taxon>
        <taxon>Mucoromycetes</taxon>
        <taxon>Mucorales</taxon>
        <taxon>Mucorineae</taxon>
        <taxon>Mucoraceae</taxon>
        <taxon>Apophysomyces</taxon>
    </lineage>
</organism>
<dbReference type="OrthoDB" id="2411030at2759"/>